<feature type="region of interest" description="Disordered" evidence="1">
    <location>
        <begin position="78"/>
        <end position="109"/>
    </location>
</feature>
<proteinExistence type="predicted"/>
<evidence type="ECO:0000313" key="3">
    <source>
        <dbReference type="EMBL" id="PON41260.1"/>
    </source>
</evidence>
<accession>A0A2P5AXH7</accession>
<keyword evidence="2" id="KW-0472">Membrane</keyword>
<dbReference type="AlphaFoldDB" id="A0A2P5AXH7"/>
<evidence type="ECO:0000313" key="4">
    <source>
        <dbReference type="Proteomes" id="UP000237105"/>
    </source>
</evidence>
<keyword evidence="2" id="KW-1133">Transmembrane helix</keyword>
<gene>
    <name evidence="3" type="ORF">PanWU01x14_290990</name>
</gene>
<sequence>MSRRVNQACIQVLLMPELSLVLIFVCGNFFSSTANPTIGDVITLAGDILGGVGLISGVDIAYFRSEKFQQEWAEKCSLSRGEKESDEEEERGRRRKGKKLSTCPSLNGN</sequence>
<dbReference type="Proteomes" id="UP000237105">
    <property type="component" value="Unassembled WGS sequence"/>
</dbReference>
<comment type="caution">
    <text evidence="3">The sequence shown here is derived from an EMBL/GenBank/DDBJ whole genome shotgun (WGS) entry which is preliminary data.</text>
</comment>
<feature type="transmembrane region" description="Helical" evidence="2">
    <location>
        <begin position="42"/>
        <end position="63"/>
    </location>
</feature>
<keyword evidence="4" id="KW-1185">Reference proteome</keyword>
<reference evidence="4" key="1">
    <citation type="submission" date="2016-06" db="EMBL/GenBank/DDBJ databases">
        <title>Parallel loss of symbiosis genes in relatives of nitrogen-fixing non-legume Parasponia.</title>
        <authorList>
            <person name="Van Velzen R."/>
            <person name="Holmer R."/>
            <person name="Bu F."/>
            <person name="Rutten L."/>
            <person name="Van Zeijl A."/>
            <person name="Liu W."/>
            <person name="Santuari L."/>
            <person name="Cao Q."/>
            <person name="Sharma T."/>
            <person name="Shen D."/>
            <person name="Roswanjaya Y."/>
            <person name="Wardhani T."/>
            <person name="Kalhor M.S."/>
            <person name="Jansen J."/>
            <person name="Van den Hoogen J."/>
            <person name="Gungor B."/>
            <person name="Hartog M."/>
            <person name="Hontelez J."/>
            <person name="Verver J."/>
            <person name="Yang W.-C."/>
            <person name="Schijlen E."/>
            <person name="Repin R."/>
            <person name="Schilthuizen M."/>
            <person name="Schranz E."/>
            <person name="Heidstra R."/>
            <person name="Miyata K."/>
            <person name="Fedorova E."/>
            <person name="Kohlen W."/>
            <person name="Bisseling T."/>
            <person name="Smit S."/>
            <person name="Geurts R."/>
        </authorList>
    </citation>
    <scope>NUCLEOTIDE SEQUENCE [LARGE SCALE GENOMIC DNA]</scope>
    <source>
        <strain evidence="4">cv. WU1-14</strain>
    </source>
</reference>
<keyword evidence="2" id="KW-0812">Transmembrane</keyword>
<organism evidence="3 4">
    <name type="scientific">Parasponia andersonii</name>
    <name type="common">Sponia andersonii</name>
    <dbReference type="NCBI Taxonomy" id="3476"/>
    <lineage>
        <taxon>Eukaryota</taxon>
        <taxon>Viridiplantae</taxon>
        <taxon>Streptophyta</taxon>
        <taxon>Embryophyta</taxon>
        <taxon>Tracheophyta</taxon>
        <taxon>Spermatophyta</taxon>
        <taxon>Magnoliopsida</taxon>
        <taxon>eudicotyledons</taxon>
        <taxon>Gunneridae</taxon>
        <taxon>Pentapetalae</taxon>
        <taxon>rosids</taxon>
        <taxon>fabids</taxon>
        <taxon>Rosales</taxon>
        <taxon>Cannabaceae</taxon>
        <taxon>Parasponia</taxon>
    </lineage>
</organism>
<evidence type="ECO:0000256" key="2">
    <source>
        <dbReference type="SAM" id="Phobius"/>
    </source>
</evidence>
<dbReference type="EMBL" id="JXTB01000419">
    <property type="protein sequence ID" value="PON41260.1"/>
    <property type="molecule type" value="Genomic_DNA"/>
</dbReference>
<evidence type="ECO:0000256" key="1">
    <source>
        <dbReference type="SAM" id="MobiDB-lite"/>
    </source>
</evidence>
<feature type="transmembrane region" description="Helical" evidence="2">
    <location>
        <begin position="12"/>
        <end position="30"/>
    </location>
</feature>
<name>A0A2P5AXH7_PARAD</name>
<protein>
    <submittedName>
        <fullName evidence="3">Uncharacterized protein</fullName>
    </submittedName>
</protein>